<keyword evidence="2 6" id="KW-0812">Transmembrane</keyword>
<feature type="region of interest" description="Disordered" evidence="5">
    <location>
        <begin position="501"/>
        <end position="573"/>
    </location>
</feature>
<evidence type="ECO:0000256" key="4">
    <source>
        <dbReference type="ARBA" id="ARBA00023136"/>
    </source>
</evidence>
<evidence type="ECO:0000259" key="7">
    <source>
        <dbReference type="PROSITE" id="PS50850"/>
    </source>
</evidence>
<evidence type="ECO:0000256" key="3">
    <source>
        <dbReference type="ARBA" id="ARBA00022989"/>
    </source>
</evidence>
<feature type="transmembrane region" description="Helical" evidence="6">
    <location>
        <begin position="341"/>
        <end position="361"/>
    </location>
</feature>
<feature type="transmembrane region" description="Helical" evidence="6">
    <location>
        <begin position="90"/>
        <end position="111"/>
    </location>
</feature>
<dbReference type="Gene3D" id="1.20.1250.20">
    <property type="entry name" value="MFS general substrate transporter like domains"/>
    <property type="match status" value="2"/>
</dbReference>
<feature type="transmembrane region" description="Helical" evidence="6">
    <location>
        <begin position="123"/>
        <end position="141"/>
    </location>
</feature>
<name>A0A316U8J2_9BASI</name>
<accession>A0A316U8J2</accession>
<keyword evidence="3 6" id="KW-1133">Transmembrane helix</keyword>
<feature type="domain" description="Major facilitator superfamily (MFS) profile" evidence="7">
    <location>
        <begin position="18"/>
        <end position="500"/>
    </location>
</feature>
<keyword evidence="4 6" id="KW-0472">Membrane</keyword>
<dbReference type="GO" id="GO:0022857">
    <property type="term" value="F:transmembrane transporter activity"/>
    <property type="evidence" value="ECO:0007669"/>
    <property type="project" value="InterPro"/>
</dbReference>
<gene>
    <name evidence="8" type="ORF">BCV69DRAFT_248435</name>
</gene>
<evidence type="ECO:0000256" key="5">
    <source>
        <dbReference type="SAM" id="MobiDB-lite"/>
    </source>
</evidence>
<dbReference type="PANTHER" id="PTHR42718:SF1">
    <property type="entry name" value="LOW AFFINITY AMMONIUM TRANSPORTER"/>
    <property type="match status" value="1"/>
</dbReference>
<evidence type="ECO:0000313" key="8">
    <source>
        <dbReference type="EMBL" id="PWN21168.1"/>
    </source>
</evidence>
<feature type="transmembrane region" description="Helical" evidence="6">
    <location>
        <begin position="267"/>
        <end position="285"/>
    </location>
</feature>
<feature type="transmembrane region" description="Helical" evidence="6">
    <location>
        <begin position="63"/>
        <end position="83"/>
    </location>
</feature>
<dbReference type="RefSeq" id="XP_025348328.1">
    <property type="nucleotide sequence ID" value="XM_025490293.1"/>
</dbReference>
<feature type="transmembrane region" description="Helical" evidence="6">
    <location>
        <begin position="186"/>
        <end position="206"/>
    </location>
</feature>
<feature type="transmembrane region" description="Helical" evidence="6">
    <location>
        <begin position="471"/>
        <end position="495"/>
    </location>
</feature>
<dbReference type="InterPro" id="IPR036259">
    <property type="entry name" value="MFS_trans_sf"/>
</dbReference>
<evidence type="ECO:0000256" key="6">
    <source>
        <dbReference type="SAM" id="Phobius"/>
    </source>
</evidence>
<feature type="transmembrane region" description="Helical" evidence="6">
    <location>
        <begin position="21"/>
        <end position="43"/>
    </location>
</feature>
<protein>
    <submittedName>
        <fullName evidence="8">MFS general substrate transporter</fullName>
    </submittedName>
</protein>
<dbReference type="PROSITE" id="PS50850">
    <property type="entry name" value="MFS"/>
    <property type="match status" value="1"/>
</dbReference>
<evidence type="ECO:0000256" key="2">
    <source>
        <dbReference type="ARBA" id="ARBA00022692"/>
    </source>
</evidence>
<dbReference type="PANTHER" id="PTHR42718">
    <property type="entry name" value="MAJOR FACILITATOR SUPERFAMILY MULTIDRUG TRANSPORTER MFSC"/>
    <property type="match status" value="1"/>
</dbReference>
<dbReference type="Proteomes" id="UP000245942">
    <property type="component" value="Unassembled WGS sequence"/>
</dbReference>
<feature type="transmembrane region" description="Helical" evidence="6">
    <location>
        <begin position="368"/>
        <end position="386"/>
    </location>
</feature>
<keyword evidence="9" id="KW-1185">Reference proteome</keyword>
<dbReference type="AlphaFoldDB" id="A0A316U8J2"/>
<dbReference type="InterPro" id="IPR020846">
    <property type="entry name" value="MFS_dom"/>
</dbReference>
<evidence type="ECO:0000256" key="1">
    <source>
        <dbReference type="ARBA" id="ARBA00004141"/>
    </source>
</evidence>
<dbReference type="InterPro" id="IPR011701">
    <property type="entry name" value="MFS"/>
</dbReference>
<feature type="transmembrane region" description="Helical" evidence="6">
    <location>
        <begin position="153"/>
        <end position="180"/>
    </location>
</feature>
<dbReference type="OrthoDB" id="440755at2759"/>
<feature type="transmembrane region" description="Helical" evidence="6">
    <location>
        <begin position="398"/>
        <end position="423"/>
    </location>
</feature>
<dbReference type="STRING" id="1684307.A0A316U8J2"/>
<feature type="transmembrane region" description="Helical" evidence="6">
    <location>
        <begin position="305"/>
        <end position="329"/>
    </location>
</feature>
<evidence type="ECO:0000313" key="9">
    <source>
        <dbReference type="Proteomes" id="UP000245942"/>
    </source>
</evidence>
<organism evidence="8 9">
    <name type="scientific">Pseudomicrostroma glucosiphilum</name>
    <dbReference type="NCBI Taxonomy" id="1684307"/>
    <lineage>
        <taxon>Eukaryota</taxon>
        <taxon>Fungi</taxon>
        <taxon>Dikarya</taxon>
        <taxon>Basidiomycota</taxon>
        <taxon>Ustilaginomycotina</taxon>
        <taxon>Exobasidiomycetes</taxon>
        <taxon>Microstromatales</taxon>
        <taxon>Microstromatales incertae sedis</taxon>
        <taxon>Pseudomicrostroma</taxon>
    </lineage>
</organism>
<dbReference type="GO" id="GO:0016020">
    <property type="term" value="C:membrane"/>
    <property type="evidence" value="ECO:0007669"/>
    <property type="project" value="UniProtKB-SubCell"/>
</dbReference>
<sequence length="573" mass="60419">MTRTLEPFGPWGKLSTTLREIGGVGSLICAMLVTQSQLAQVILPLSEIAATFGVQDSAGRQSWFAAAYSLSVGTVILPAGRLGDMYGNKLVVLIGFSWACLGSLLCGLSSYSHSDICFDVFRAFQGLGFSIALPNAAAVLARSSVDGQWRRVIYFTIFAASAPNGFLIGAVFASLIAQFHAQHWDFSFYLAAVCLFGLTILAWFTVPSDEYLTRFYREAEEERLGEAAPPHKKPGFDWLGTFFALIGLILVNFAWNQAGVVGWSEPYNGVLLGVGLICIAIFLYVEKKVAHPLIPVDIWTPQNSVVIGCIALGWSSFGIWNFYSVRWWIEIRGASLLKATAYATPAGVAGCFAATLSAVLLKHAGPSWTMLSALSAFFLAGILIATMPEQQTYWINSFISWCAGPFGMDQSFPAASLIIASALPPHKQGVAGSLVNTVINWSVAVGLGIAGTVEANTNAGGTDILTAYRSAAYLGSGLAGLGVILAASNVVAVLVRGSRKSRRGTESAVNEKGTDSTTDVDEAEAGTGTGTGTGMAAGTSGAEIGGGMGDETIVPKSEGDAEGKRHIKGTDNQ</sequence>
<dbReference type="GeneID" id="37012027"/>
<dbReference type="Pfam" id="PF07690">
    <property type="entry name" value="MFS_1"/>
    <property type="match status" value="1"/>
</dbReference>
<reference evidence="8 9" key="1">
    <citation type="journal article" date="2018" name="Mol. Biol. Evol.">
        <title>Broad Genomic Sampling Reveals a Smut Pathogenic Ancestry of the Fungal Clade Ustilaginomycotina.</title>
        <authorList>
            <person name="Kijpornyongpan T."/>
            <person name="Mondo S.J."/>
            <person name="Barry K."/>
            <person name="Sandor L."/>
            <person name="Lee J."/>
            <person name="Lipzen A."/>
            <person name="Pangilinan J."/>
            <person name="LaButti K."/>
            <person name="Hainaut M."/>
            <person name="Henrissat B."/>
            <person name="Grigoriev I.V."/>
            <person name="Spatafora J.W."/>
            <person name="Aime M.C."/>
        </authorList>
    </citation>
    <scope>NUCLEOTIDE SEQUENCE [LARGE SCALE GENOMIC DNA]</scope>
    <source>
        <strain evidence="8 9">MCA 4718</strain>
    </source>
</reference>
<comment type="subcellular location">
    <subcellularLocation>
        <location evidence="1">Membrane</location>
        <topology evidence="1">Multi-pass membrane protein</topology>
    </subcellularLocation>
</comment>
<dbReference type="SUPFAM" id="SSF103473">
    <property type="entry name" value="MFS general substrate transporter"/>
    <property type="match status" value="1"/>
</dbReference>
<proteinExistence type="predicted"/>
<feature type="transmembrane region" description="Helical" evidence="6">
    <location>
        <begin position="430"/>
        <end position="451"/>
    </location>
</feature>
<feature type="transmembrane region" description="Helical" evidence="6">
    <location>
        <begin position="236"/>
        <end position="255"/>
    </location>
</feature>
<dbReference type="EMBL" id="KZ819326">
    <property type="protein sequence ID" value="PWN21168.1"/>
    <property type="molecule type" value="Genomic_DNA"/>
</dbReference>